<dbReference type="PANTHER" id="PTHR43384:SF6">
    <property type="entry name" value="SEPTUM SITE-DETERMINING PROTEIN MIND HOMOLOG, CHLOROPLASTIC"/>
    <property type="match status" value="1"/>
</dbReference>
<keyword evidence="6" id="KW-1185">Reference proteome</keyword>
<dbReference type="Gene3D" id="3.40.50.300">
    <property type="entry name" value="P-loop containing nucleotide triphosphate hydrolases"/>
    <property type="match status" value="1"/>
</dbReference>
<dbReference type="GO" id="GO:0051782">
    <property type="term" value="P:negative regulation of cell division"/>
    <property type="evidence" value="ECO:0007669"/>
    <property type="project" value="TreeGrafter"/>
</dbReference>
<dbReference type="EMBL" id="RXII01000054">
    <property type="protein sequence ID" value="RZN62127.1"/>
    <property type="molecule type" value="Genomic_DNA"/>
</dbReference>
<dbReference type="GO" id="GO:0005524">
    <property type="term" value="F:ATP binding"/>
    <property type="evidence" value="ECO:0007669"/>
    <property type="project" value="UniProtKB-KW"/>
</dbReference>
<dbReference type="GO" id="GO:0009898">
    <property type="term" value="C:cytoplasmic side of plasma membrane"/>
    <property type="evidence" value="ECO:0007669"/>
    <property type="project" value="TreeGrafter"/>
</dbReference>
<proteinExistence type="predicted"/>
<name>A0A429GPY2_9CREN</name>
<comment type="caution">
    <text evidence="4">The sequence shown here is derived from an EMBL/GenBank/DDBJ whole genome shotgun (WGS) entry which is preliminary data.</text>
</comment>
<dbReference type="PANTHER" id="PTHR43384">
    <property type="entry name" value="SEPTUM SITE-DETERMINING PROTEIN MIND HOMOLOG, CHLOROPLASTIC-RELATED"/>
    <property type="match status" value="1"/>
</dbReference>
<evidence type="ECO:0000256" key="1">
    <source>
        <dbReference type="ARBA" id="ARBA00022741"/>
    </source>
</evidence>
<dbReference type="InterPro" id="IPR050625">
    <property type="entry name" value="ParA/MinD_ATPase"/>
</dbReference>
<protein>
    <submittedName>
        <fullName evidence="4">CO dehydrogenase nickel-insertion accessory protein CooC</fullName>
    </submittedName>
</protein>
<dbReference type="Pfam" id="PF01656">
    <property type="entry name" value="CbiA"/>
    <property type="match status" value="1"/>
</dbReference>
<reference evidence="5 7" key="2">
    <citation type="journal article" date="2019" name="Nat. Microbiol.">
        <title>Wide diversity of methane and short-chain alkane metabolisms in uncultured archaea.</title>
        <authorList>
            <person name="Borrel G."/>
            <person name="Adam P.S."/>
            <person name="McKay L.J."/>
            <person name="Chen L.X."/>
            <person name="Sierra-Garcia I.N."/>
            <person name="Sieber C.M."/>
            <person name="Letourneur Q."/>
            <person name="Ghozlane A."/>
            <person name="Andersen G.L."/>
            <person name="Li W.J."/>
            <person name="Hallam S.J."/>
            <person name="Muyzer G."/>
            <person name="de Oliveira V.M."/>
            <person name="Inskeep W.P."/>
            <person name="Banfield J.F."/>
            <person name="Gribaldo S."/>
        </authorList>
    </citation>
    <scope>NUCLEOTIDE SEQUENCE [LARGE SCALE GENOMIC DNA]</scope>
    <source>
        <strain evidence="5">NM4</strain>
    </source>
</reference>
<feature type="domain" description="CobQ/CobB/MinD/ParA nucleotide binding" evidence="3">
    <location>
        <begin position="3"/>
        <end position="235"/>
    </location>
</feature>
<evidence type="ECO:0000313" key="6">
    <source>
        <dbReference type="Proteomes" id="UP000277582"/>
    </source>
</evidence>
<dbReference type="InterPro" id="IPR014433">
    <property type="entry name" value="CooC"/>
</dbReference>
<evidence type="ECO:0000259" key="3">
    <source>
        <dbReference type="Pfam" id="PF01656"/>
    </source>
</evidence>
<keyword evidence="2" id="KW-0067">ATP-binding</keyword>
<dbReference type="AlphaFoldDB" id="A0A429GPY2"/>
<dbReference type="EMBL" id="RCOS01000070">
    <property type="protein sequence ID" value="RSN75757.1"/>
    <property type="molecule type" value="Genomic_DNA"/>
</dbReference>
<dbReference type="Proteomes" id="UP000316217">
    <property type="component" value="Unassembled WGS sequence"/>
</dbReference>
<dbReference type="OrthoDB" id="31168at2157"/>
<sequence length="260" mass="28444">MKILVAGKGGTGKTTVSALLSHFFCSSGHDVLALDTDSTPNLAMSIGVSPDISKSIVPLVKNEDLVEERTGARPGESWGVFFNLSPEVEDIVEKYGIKIKDKLSLLVVGSIDSAKQGCLCPAIALARSLLKHILLKNDQIVIVDAEAGAEVFGRGLAEDFDYMLCMSEPTLRSLEISKNLIRMADELGIRNNVLVVNKVVDEERAIRLVKRVVPGVRSFFVGYDPEMSSYEEEGLSVERYPKNSPVVVGVRRMFDLLFGR</sequence>
<dbReference type="Proteomes" id="UP000277582">
    <property type="component" value="Unassembled WGS sequence"/>
</dbReference>
<dbReference type="SUPFAM" id="SSF52540">
    <property type="entry name" value="P-loop containing nucleoside triphosphate hydrolases"/>
    <property type="match status" value="1"/>
</dbReference>
<evidence type="ECO:0000313" key="7">
    <source>
        <dbReference type="Proteomes" id="UP000316217"/>
    </source>
</evidence>
<gene>
    <name evidence="4" type="ORF">D6D85_05665</name>
    <name evidence="5" type="ORF">EF810_03630</name>
</gene>
<accession>A0A429GPY2</accession>
<dbReference type="GO" id="GO:0005829">
    <property type="term" value="C:cytosol"/>
    <property type="evidence" value="ECO:0007669"/>
    <property type="project" value="TreeGrafter"/>
</dbReference>
<evidence type="ECO:0000256" key="2">
    <source>
        <dbReference type="ARBA" id="ARBA00022840"/>
    </source>
</evidence>
<dbReference type="InterPro" id="IPR027417">
    <property type="entry name" value="P-loop_NTPase"/>
</dbReference>
<keyword evidence="1" id="KW-0547">Nucleotide-binding</keyword>
<dbReference type="PIRSF" id="PIRSF005647">
    <property type="entry name" value="CooC"/>
    <property type="match status" value="1"/>
</dbReference>
<dbReference type="InterPro" id="IPR002586">
    <property type="entry name" value="CobQ/CobB/MinD/ParA_Nub-bd_dom"/>
</dbReference>
<organism evidence="4 6">
    <name type="scientific">Candidatus Methanodesulfokora washburnensis</name>
    <dbReference type="NCBI Taxonomy" id="2478471"/>
    <lineage>
        <taxon>Archaea</taxon>
        <taxon>Thermoproteota</taxon>
        <taxon>Candidatus Korarchaeia</taxon>
        <taxon>Candidatus Korarchaeia incertae sedis</taxon>
        <taxon>Candidatus Methanodesulfokora</taxon>
    </lineage>
</organism>
<evidence type="ECO:0000313" key="4">
    <source>
        <dbReference type="EMBL" id="RSN75757.1"/>
    </source>
</evidence>
<evidence type="ECO:0000313" key="5">
    <source>
        <dbReference type="EMBL" id="RZN62127.1"/>
    </source>
</evidence>
<dbReference type="GO" id="GO:0016887">
    <property type="term" value="F:ATP hydrolysis activity"/>
    <property type="evidence" value="ECO:0007669"/>
    <property type="project" value="TreeGrafter"/>
</dbReference>
<reference evidence="4 6" key="1">
    <citation type="submission" date="2018-10" db="EMBL/GenBank/DDBJ databases">
        <title>Co-occurring genomic capacity for anaerobic methane metabolism and dissimilatory sulfite reduction discovered in the Korarchaeota.</title>
        <authorList>
            <person name="Mckay L.J."/>
            <person name="Dlakic M."/>
            <person name="Fields M.W."/>
            <person name="Delmont T.O."/>
            <person name="Eren A.M."/>
            <person name="Jay Z.J."/>
            <person name="Klingelsmith K.B."/>
            <person name="Rusch D.B."/>
            <person name="Inskeep W.P."/>
        </authorList>
    </citation>
    <scope>NUCLEOTIDE SEQUENCE [LARGE SCALE GENOMIC DNA]</scope>
    <source>
        <strain evidence="4 6">MDKW</strain>
    </source>
</reference>